<organism evidence="3 4">
    <name type="scientific">Synechococcus phage S-H38</name>
    <dbReference type="NCBI Taxonomy" id="2783673"/>
    <lineage>
        <taxon>Viruses</taxon>
        <taxon>Duplodnaviria</taxon>
        <taxon>Heunggongvirae</taxon>
        <taxon>Uroviricota</taxon>
        <taxon>Caudoviricetes</taxon>
        <taxon>Pantevenvirales</taxon>
        <taxon>Kyanoviridae</taxon>
        <taxon>Yellowseavirus</taxon>
        <taxon>Yellowseavirus thirtyeight</taxon>
    </lineage>
</organism>
<sequence>MINEDAPTNSVGTGAETSLPPASEPPGIPRGWKVVKRWQKKKKKKKIYEAKTLYAFLVSLPSIGDTVVYASSVTDLKRKLRKYMRQVDDNVKVKRIFPSEVIDFFTDKRMKAMRRIQDVVKEEMEQDPAKAKQLAQQEAQKRIALAKKQAKQNLDLKRKELQKRAAAGMTAPQA</sequence>
<name>A0A873WJN4_9CAUD</name>
<dbReference type="EMBL" id="MW117965">
    <property type="protein sequence ID" value="QPB07841.1"/>
    <property type="molecule type" value="Genomic_DNA"/>
</dbReference>
<evidence type="ECO:0000256" key="1">
    <source>
        <dbReference type="SAM" id="MobiDB-lite"/>
    </source>
</evidence>
<protein>
    <submittedName>
        <fullName evidence="3">Uncharacterized protein</fullName>
    </submittedName>
</protein>
<keyword evidence="4" id="KW-1185">Reference proteome</keyword>
<keyword evidence="2" id="KW-0472">Membrane</keyword>
<accession>A0A873WJN4</accession>
<reference evidence="3" key="1">
    <citation type="submission" date="2020-10" db="EMBL/GenBank/DDBJ databases">
        <title>The Isolation and Genome Sequence of a Novel Cyanophage S-H38 from the Yellow Sea, China.</title>
        <authorList>
            <person name="Jiang T."/>
        </authorList>
    </citation>
    <scope>NUCLEOTIDE SEQUENCE</scope>
</reference>
<dbReference type="KEGG" id="vg:77946537"/>
<dbReference type="Proteomes" id="UP000663144">
    <property type="component" value="Segment"/>
</dbReference>
<evidence type="ECO:0000313" key="4">
    <source>
        <dbReference type="Proteomes" id="UP000663144"/>
    </source>
</evidence>
<evidence type="ECO:0000256" key="2">
    <source>
        <dbReference type="SAM" id="Phobius"/>
    </source>
</evidence>
<proteinExistence type="predicted"/>
<keyword evidence="2" id="KW-0812">Transmembrane</keyword>
<keyword evidence="2" id="KW-1133">Transmembrane helix</keyword>
<feature type="transmembrane region" description="Helical" evidence="2">
    <location>
        <begin position="53"/>
        <end position="76"/>
    </location>
</feature>
<dbReference type="GeneID" id="77946537"/>
<evidence type="ECO:0000313" key="3">
    <source>
        <dbReference type="EMBL" id="QPB07841.1"/>
    </source>
</evidence>
<dbReference type="RefSeq" id="YP_010670332.1">
    <property type="nucleotide sequence ID" value="NC_070964.1"/>
</dbReference>
<feature type="region of interest" description="Disordered" evidence="1">
    <location>
        <begin position="1"/>
        <end position="31"/>
    </location>
</feature>
<feature type="compositionally biased region" description="Polar residues" evidence="1">
    <location>
        <begin position="1"/>
        <end position="16"/>
    </location>
</feature>